<dbReference type="OrthoDB" id="9790239at2"/>
<dbReference type="PANTHER" id="PTHR21180">
    <property type="entry name" value="ENDONUCLEASE/EXONUCLEASE/PHOSPHATASE FAMILY DOMAIN-CONTAINING PROTEIN 1"/>
    <property type="match status" value="1"/>
</dbReference>
<dbReference type="Pfam" id="PF12836">
    <property type="entry name" value="HHH_3"/>
    <property type="match status" value="1"/>
</dbReference>
<dbReference type="Gene3D" id="3.10.20.600">
    <property type="match status" value="1"/>
</dbReference>
<dbReference type="GO" id="GO:0006281">
    <property type="term" value="P:DNA repair"/>
    <property type="evidence" value="ECO:0007669"/>
    <property type="project" value="InterPro"/>
</dbReference>
<gene>
    <name evidence="4" type="ORF">SAMN05216244_3989</name>
</gene>
<evidence type="ECO:0000313" key="5">
    <source>
        <dbReference type="Proteomes" id="UP000182347"/>
    </source>
</evidence>
<dbReference type="InterPro" id="IPR010994">
    <property type="entry name" value="RuvA_2-like"/>
</dbReference>
<proteinExistence type="predicted"/>
<dbReference type="EMBL" id="FNHF01000007">
    <property type="protein sequence ID" value="SDN00972.1"/>
    <property type="molecule type" value="Genomic_DNA"/>
</dbReference>
<dbReference type="SMART" id="SM00278">
    <property type="entry name" value="HhH1"/>
    <property type="match status" value="2"/>
</dbReference>
<feature type="compositionally biased region" description="Polar residues" evidence="1">
    <location>
        <begin position="48"/>
        <end position="62"/>
    </location>
</feature>
<name>A0A1G9XVW2_9BACI</name>
<dbReference type="InterPro" id="IPR019554">
    <property type="entry name" value="Soluble_ligand-bd"/>
</dbReference>
<feature type="domain" description="Helix-hairpin-helix DNA-binding motif class 1" evidence="3">
    <location>
        <begin position="151"/>
        <end position="170"/>
    </location>
</feature>
<dbReference type="PANTHER" id="PTHR21180:SF32">
    <property type="entry name" value="ENDONUCLEASE_EXONUCLEASE_PHOSPHATASE FAMILY DOMAIN-CONTAINING PROTEIN 1"/>
    <property type="match status" value="1"/>
</dbReference>
<protein>
    <submittedName>
        <fullName evidence="4">Competence protein ComEA</fullName>
    </submittedName>
</protein>
<dbReference type="SUPFAM" id="SSF142984">
    <property type="entry name" value="Nqo1 middle domain-like"/>
    <property type="match status" value="1"/>
</dbReference>
<dbReference type="GO" id="GO:0003677">
    <property type="term" value="F:DNA binding"/>
    <property type="evidence" value="ECO:0007669"/>
    <property type="project" value="InterPro"/>
</dbReference>
<organism evidence="4 5">
    <name type="scientific">Sediminibacillus halophilus</name>
    <dbReference type="NCBI Taxonomy" id="482461"/>
    <lineage>
        <taxon>Bacteria</taxon>
        <taxon>Bacillati</taxon>
        <taxon>Bacillota</taxon>
        <taxon>Bacilli</taxon>
        <taxon>Bacillales</taxon>
        <taxon>Bacillaceae</taxon>
        <taxon>Sediminibacillus</taxon>
    </lineage>
</organism>
<evidence type="ECO:0000256" key="2">
    <source>
        <dbReference type="SAM" id="Phobius"/>
    </source>
</evidence>
<dbReference type="InterPro" id="IPR051675">
    <property type="entry name" value="Endo/Exo/Phosphatase_dom_1"/>
</dbReference>
<keyword evidence="5" id="KW-1185">Reference proteome</keyword>
<dbReference type="InterPro" id="IPR004509">
    <property type="entry name" value="Competence_ComEA_HhH"/>
</dbReference>
<feature type="transmembrane region" description="Helical" evidence="2">
    <location>
        <begin position="7"/>
        <end position="26"/>
    </location>
</feature>
<dbReference type="STRING" id="482461.SAMN05216244_3989"/>
<feature type="domain" description="Helix-hairpin-helix DNA-binding motif class 1" evidence="3">
    <location>
        <begin position="181"/>
        <end position="200"/>
    </location>
</feature>
<evidence type="ECO:0000256" key="1">
    <source>
        <dbReference type="SAM" id="MobiDB-lite"/>
    </source>
</evidence>
<dbReference type="InterPro" id="IPR003583">
    <property type="entry name" value="Hlx-hairpin-Hlx_DNA-bd_motif"/>
</dbReference>
<dbReference type="RefSeq" id="WP_083334945.1">
    <property type="nucleotide sequence ID" value="NZ_FNHF01000007.1"/>
</dbReference>
<dbReference type="AlphaFoldDB" id="A0A1G9XVW2"/>
<keyword evidence="2" id="KW-1133">Transmembrane helix</keyword>
<dbReference type="Proteomes" id="UP000182347">
    <property type="component" value="Unassembled WGS sequence"/>
</dbReference>
<accession>A0A1G9XVW2</accession>
<dbReference type="NCBIfam" id="TIGR00426">
    <property type="entry name" value="competence protein ComEA helix-hairpin-helix repeat region"/>
    <property type="match status" value="1"/>
</dbReference>
<evidence type="ECO:0000313" key="4">
    <source>
        <dbReference type="EMBL" id="SDN00972.1"/>
    </source>
</evidence>
<dbReference type="GO" id="GO:0015627">
    <property type="term" value="C:type II protein secretion system complex"/>
    <property type="evidence" value="ECO:0007669"/>
    <property type="project" value="TreeGrafter"/>
</dbReference>
<dbReference type="Gene3D" id="1.10.150.280">
    <property type="entry name" value="AF1531-like domain"/>
    <property type="match status" value="1"/>
</dbReference>
<keyword evidence="2" id="KW-0812">Transmembrane</keyword>
<sequence length="204" mass="21883">MEIVKKHVRIILIMIGLIVLAAIYLLSDPLTAEEGNSLSLPEEIRGSSGMQAEQNGDPLNQSEKGEVYVDIKGEVKHPGVYPLSAGKRVRDAIELAGGFLKKADSNAVNLAQKVQDEQVIMVPAQGAQDENSDVEAEQGNSKIPLNTADAEELTKLPGIGPSKADAIIQYRDENGGYQKIEELLEVAGIGKKTLEKIASSIQVP</sequence>
<dbReference type="GO" id="GO:0015628">
    <property type="term" value="P:protein secretion by the type II secretion system"/>
    <property type="evidence" value="ECO:0007669"/>
    <property type="project" value="TreeGrafter"/>
</dbReference>
<evidence type="ECO:0000259" key="3">
    <source>
        <dbReference type="SMART" id="SM00278"/>
    </source>
</evidence>
<reference evidence="5" key="1">
    <citation type="submission" date="2016-10" db="EMBL/GenBank/DDBJ databases">
        <authorList>
            <person name="Varghese N."/>
            <person name="Submissions S."/>
        </authorList>
    </citation>
    <scope>NUCLEOTIDE SEQUENCE [LARGE SCALE GENOMIC DNA]</scope>
    <source>
        <strain evidence="5">CGMCC 1.6199</strain>
    </source>
</reference>
<dbReference type="SUPFAM" id="SSF47781">
    <property type="entry name" value="RuvA domain 2-like"/>
    <property type="match status" value="1"/>
</dbReference>
<feature type="region of interest" description="Disordered" evidence="1">
    <location>
        <begin position="41"/>
        <end position="62"/>
    </location>
</feature>
<dbReference type="Pfam" id="PF10531">
    <property type="entry name" value="SLBB"/>
    <property type="match status" value="1"/>
</dbReference>
<keyword evidence="2" id="KW-0472">Membrane</keyword>